<dbReference type="SMART" id="SM00393">
    <property type="entry name" value="R3H"/>
    <property type="match status" value="1"/>
</dbReference>
<dbReference type="InterPro" id="IPR000467">
    <property type="entry name" value="G_patch_dom"/>
</dbReference>
<evidence type="ECO:0000313" key="4">
    <source>
        <dbReference type="EMBL" id="OIT35211.1"/>
    </source>
</evidence>
<dbReference type="GO" id="GO:0003676">
    <property type="term" value="F:nucleic acid binding"/>
    <property type="evidence" value="ECO:0007669"/>
    <property type="project" value="UniProtKB-UniRule"/>
</dbReference>
<gene>
    <name evidence="4" type="ORF">A4A49_30291</name>
</gene>
<feature type="region of interest" description="Disordered" evidence="1">
    <location>
        <begin position="367"/>
        <end position="390"/>
    </location>
</feature>
<dbReference type="Gene3D" id="3.30.1370.50">
    <property type="entry name" value="R3H-like domain"/>
    <property type="match status" value="1"/>
</dbReference>
<reference evidence="4" key="1">
    <citation type="submission" date="2016-11" db="EMBL/GenBank/DDBJ databases">
        <title>The genome of Nicotiana attenuata.</title>
        <authorList>
            <person name="Xu S."/>
            <person name="Brockmoeller T."/>
            <person name="Gaquerel E."/>
            <person name="Navarro A."/>
            <person name="Kuhl H."/>
            <person name="Gase K."/>
            <person name="Ling Z."/>
            <person name="Zhou W."/>
            <person name="Kreitzer C."/>
            <person name="Stanke M."/>
            <person name="Tang H."/>
            <person name="Lyons E."/>
            <person name="Pandey P."/>
            <person name="Pandey S.P."/>
            <person name="Timmermann B."/>
            <person name="Baldwin I.T."/>
        </authorList>
    </citation>
    <scope>NUCLEOTIDE SEQUENCE [LARGE SCALE GENOMIC DNA]</scope>
    <source>
        <strain evidence="4">UT</strain>
    </source>
</reference>
<sequence length="789" mass="85545">MGGKNRKSSNKAKNRKPRNPSYSGRGLFVEGGVLSDWAVFNSPPSRGRNMKSGNGSNSRDRNNTAVSSSKNASGSKSESKKSRGNEIRYVYPSADSVIGSDAVRSEGVKDDKLDREQPILLVDTKETQIVAFIDEGPNKEPQNEGCIYDCTTPLSLDVGQNKDSREVDYAGDYSAGFSMDENSHRGLGFYDDAETTQEGVGLSSKDEKENPSFESSSSEEDMDADGGFPGGADVEMDDDLPAETSSPVENEGFLSIGGLRLYTHDLSDEESNGDDEDISSEDGSSCSSESEESDQSSLSDGSSNSDSDVDEEVAADYYESTGGMSNVIDVKQLVGQVPSSGSDDSFDETVEKLGGIDLQEASREYGMKKKPQTERKYRGGQKSTPAKHVRGSDLDGLMFVKDPRTVSGKKKHAAKFPQSWPFESQKSKHFGRIPGVKKKHRKEMMALKRRERMLRRGVDLQKINSKLQQMVLDGADMFSFQPMHSRDCSQVQRLAAIYRLRSVSQGSGKKRFVTVTKTHHTSMPSASDKLRLEKLIGAGDEDSDFTVTGIQNQRKDGYAAKKSAMGSGGQSGPSKLFKTSVNPRARTDSSKKRRDQKTGSYASLPVSFISSGMMCSETVEEKPIETTETTNSFHETKVVTNSIEYGAFEMHTTGFGSKMMAKMGYQEGRGLGKDGQGISEPIEARQRPKALGLGAEIPETSSGSAKKEFLPKSAVRSAEVVGRSGKSSRKESSIGFAGFEMHTKGFGSKMMAKMGFVEGAGLGKNSQGIVNPLVAVRRPKSQGLGAKVR</sequence>
<organism evidence="4 5">
    <name type="scientific">Nicotiana attenuata</name>
    <name type="common">Coyote tobacco</name>
    <dbReference type="NCBI Taxonomy" id="49451"/>
    <lineage>
        <taxon>Eukaryota</taxon>
        <taxon>Viridiplantae</taxon>
        <taxon>Streptophyta</taxon>
        <taxon>Embryophyta</taxon>
        <taxon>Tracheophyta</taxon>
        <taxon>Spermatophyta</taxon>
        <taxon>Magnoliopsida</taxon>
        <taxon>eudicotyledons</taxon>
        <taxon>Gunneridae</taxon>
        <taxon>Pentapetalae</taxon>
        <taxon>asterids</taxon>
        <taxon>lamiids</taxon>
        <taxon>Solanales</taxon>
        <taxon>Solanaceae</taxon>
        <taxon>Nicotianoideae</taxon>
        <taxon>Nicotianeae</taxon>
        <taxon>Nicotiana</taxon>
    </lineage>
</organism>
<dbReference type="AlphaFoldDB" id="A0A314L0N4"/>
<dbReference type="PANTHER" id="PTHR47423">
    <property type="entry name" value="G-PATCH DOMAIN CONTAINING PROTEIN"/>
    <property type="match status" value="1"/>
</dbReference>
<accession>A0A314L0N4</accession>
<keyword evidence="5" id="KW-1185">Reference proteome</keyword>
<feature type="region of interest" description="Disordered" evidence="1">
    <location>
        <begin position="558"/>
        <end position="603"/>
    </location>
</feature>
<dbReference type="KEGG" id="nau:109243673"/>
<evidence type="ECO:0000259" key="3">
    <source>
        <dbReference type="PROSITE" id="PS51061"/>
    </source>
</evidence>
<feature type="region of interest" description="Disordered" evidence="1">
    <location>
        <begin position="1"/>
        <end position="91"/>
    </location>
</feature>
<evidence type="ECO:0000256" key="1">
    <source>
        <dbReference type="SAM" id="MobiDB-lite"/>
    </source>
</evidence>
<dbReference type="Pfam" id="PF01424">
    <property type="entry name" value="R3H"/>
    <property type="match status" value="1"/>
</dbReference>
<dbReference type="SMR" id="A0A314L0N4"/>
<name>A0A314L0N4_NICAT</name>
<protein>
    <submittedName>
        <fullName evidence="4">Uncharacterized protein</fullName>
    </submittedName>
</protein>
<feature type="compositionally biased region" description="Low complexity" evidence="1">
    <location>
        <begin position="67"/>
        <end position="76"/>
    </location>
</feature>
<comment type="caution">
    <text evidence="4">The sequence shown here is derived from an EMBL/GenBank/DDBJ whole genome shotgun (WGS) entry which is preliminary data.</text>
</comment>
<dbReference type="Gramene" id="OIT35211">
    <property type="protein sequence ID" value="OIT35211"/>
    <property type="gene ID" value="A4A49_30291"/>
</dbReference>
<dbReference type="PANTHER" id="PTHR47423:SF2">
    <property type="entry name" value="PROTEIN SQS1"/>
    <property type="match status" value="1"/>
</dbReference>
<evidence type="ECO:0000259" key="2">
    <source>
        <dbReference type="PROSITE" id="PS50174"/>
    </source>
</evidence>
<dbReference type="SUPFAM" id="SSF82708">
    <property type="entry name" value="R3H domain"/>
    <property type="match status" value="1"/>
</dbReference>
<dbReference type="EMBL" id="MJEQ01000590">
    <property type="protein sequence ID" value="OIT35211.1"/>
    <property type="molecule type" value="Genomic_DNA"/>
</dbReference>
<feature type="region of interest" description="Disordered" evidence="1">
    <location>
        <begin position="176"/>
        <end position="325"/>
    </location>
</feature>
<feature type="domain" description="G-patch" evidence="2">
    <location>
        <begin position="743"/>
        <end position="789"/>
    </location>
</feature>
<feature type="compositionally biased region" description="Basic and acidic residues" evidence="1">
    <location>
        <begin position="77"/>
        <end position="86"/>
    </location>
</feature>
<dbReference type="Pfam" id="PF01585">
    <property type="entry name" value="G-patch"/>
    <property type="match status" value="2"/>
</dbReference>
<dbReference type="InterPro" id="IPR034082">
    <property type="entry name" value="R3H_G-patch"/>
</dbReference>
<dbReference type="PROSITE" id="PS50174">
    <property type="entry name" value="G_PATCH"/>
    <property type="match status" value="2"/>
</dbReference>
<dbReference type="STRING" id="49451.A0A314L0N4"/>
<feature type="compositionally biased region" description="Basic and acidic residues" evidence="1">
    <location>
        <begin position="367"/>
        <end position="377"/>
    </location>
</feature>
<feature type="compositionally biased region" description="Basic residues" evidence="1">
    <location>
        <begin position="1"/>
        <end position="18"/>
    </location>
</feature>
<dbReference type="PROSITE" id="PS51061">
    <property type="entry name" value="R3H"/>
    <property type="match status" value="1"/>
</dbReference>
<feature type="domain" description="R3H" evidence="3">
    <location>
        <begin position="454"/>
        <end position="519"/>
    </location>
</feature>
<feature type="compositionally biased region" description="Acidic residues" evidence="1">
    <location>
        <begin position="267"/>
        <end position="280"/>
    </location>
</feature>
<feature type="domain" description="G-patch" evidence="2">
    <location>
        <begin position="652"/>
        <end position="698"/>
    </location>
</feature>
<proteinExistence type="predicted"/>
<dbReference type="InterPro" id="IPR036867">
    <property type="entry name" value="R3H_dom_sf"/>
</dbReference>
<dbReference type="OrthoDB" id="29523at2759"/>
<feature type="compositionally biased region" description="Low complexity" evidence="1">
    <location>
        <begin position="295"/>
        <end position="306"/>
    </location>
</feature>
<dbReference type="CDD" id="cd02646">
    <property type="entry name" value="R3H_G-patch"/>
    <property type="match status" value="1"/>
</dbReference>
<evidence type="ECO:0000313" key="5">
    <source>
        <dbReference type="Proteomes" id="UP000187609"/>
    </source>
</evidence>
<dbReference type="SMART" id="SM00443">
    <property type="entry name" value="G_patch"/>
    <property type="match status" value="2"/>
</dbReference>
<dbReference type="Proteomes" id="UP000187609">
    <property type="component" value="Unassembled WGS sequence"/>
</dbReference>
<dbReference type="InterPro" id="IPR001374">
    <property type="entry name" value="R3H_dom"/>
</dbReference>